<keyword evidence="7" id="KW-0695">RNA-directed DNA polymerase</keyword>
<dbReference type="OrthoDB" id="2194544at2759"/>
<reference evidence="10 11" key="1">
    <citation type="journal article" date="2020" name="Genome Biol. Evol.">
        <title>Comparative genomics of strictly vertically transmitted, feminizing microsporidia endosymbionts of amphipod crustaceans.</title>
        <authorList>
            <person name="Cormier A."/>
            <person name="Chebbi M.A."/>
            <person name="Giraud I."/>
            <person name="Wattier R."/>
            <person name="Teixeira M."/>
            <person name="Gilbert C."/>
            <person name="Rigaud T."/>
            <person name="Cordaux R."/>
        </authorList>
    </citation>
    <scope>NUCLEOTIDE SEQUENCE [LARGE SCALE GENOMIC DNA]</scope>
    <source>
        <strain evidence="10 11">Ou3-Ou53</strain>
    </source>
</reference>
<dbReference type="GO" id="GO:0004519">
    <property type="term" value="F:endonuclease activity"/>
    <property type="evidence" value="ECO:0007669"/>
    <property type="project" value="UniProtKB-KW"/>
</dbReference>
<dbReference type="InterPro" id="IPR036397">
    <property type="entry name" value="RNaseH_sf"/>
</dbReference>
<dbReference type="InterPro" id="IPR000477">
    <property type="entry name" value="RT_dom"/>
</dbReference>
<dbReference type="GO" id="GO:0015074">
    <property type="term" value="P:DNA integration"/>
    <property type="evidence" value="ECO:0007669"/>
    <property type="project" value="InterPro"/>
</dbReference>
<proteinExistence type="predicted"/>
<evidence type="ECO:0000256" key="4">
    <source>
        <dbReference type="ARBA" id="ARBA00022722"/>
    </source>
</evidence>
<evidence type="ECO:0000259" key="8">
    <source>
        <dbReference type="PROSITE" id="PS50878"/>
    </source>
</evidence>
<comment type="caution">
    <text evidence="10">The sequence shown here is derived from an EMBL/GenBank/DDBJ whole genome shotgun (WGS) entry which is preliminary data.</text>
</comment>
<dbReference type="FunFam" id="3.30.70.270:FF:000020">
    <property type="entry name" value="Transposon Tf2-6 polyprotein-like Protein"/>
    <property type="match status" value="1"/>
</dbReference>
<dbReference type="PANTHER" id="PTHR37984">
    <property type="entry name" value="PROTEIN CBG26694"/>
    <property type="match status" value="1"/>
</dbReference>
<keyword evidence="3" id="KW-0548">Nucleotidyltransferase</keyword>
<evidence type="ECO:0000256" key="5">
    <source>
        <dbReference type="ARBA" id="ARBA00022759"/>
    </source>
</evidence>
<feature type="domain" description="Integrase catalytic" evidence="9">
    <location>
        <begin position="450"/>
        <end position="562"/>
    </location>
</feature>
<dbReference type="Pfam" id="PF00078">
    <property type="entry name" value="RVT_1"/>
    <property type="match status" value="1"/>
</dbReference>
<dbReference type="PROSITE" id="PS50994">
    <property type="entry name" value="INTEGRASE"/>
    <property type="match status" value="1"/>
</dbReference>
<dbReference type="PANTHER" id="PTHR37984:SF5">
    <property type="entry name" value="PROTEIN NYNRIN-LIKE"/>
    <property type="match status" value="1"/>
</dbReference>
<evidence type="ECO:0000256" key="6">
    <source>
        <dbReference type="ARBA" id="ARBA00022801"/>
    </source>
</evidence>
<dbReference type="AlphaFoldDB" id="A0A9P6KY45"/>
<keyword evidence="5" id="KW-0255">Endonuclease</keyword>
<sequence>MCIDYRPLNKITVKDRYPLPRTDEILDALSGAEYFSSLDATSGYYQIPVDEGDKEKTAFAWKGGLYEFNRMPFGLCNAPATFQRTMDKILGEERGAYVLPYLDDIVIYSRSLADHERHVLAVLEKLKDAGVRLNRKKCKFAQKEIKILGTIVSKDKISPDPDKVKAIREFPRPKTVRELRSFLGVVNYCREYIVDYAKTLKPVFDLLKGDKKDSQRKLTWSQEGLNAFKEIKELITRGLERAQPDISKPFILTTDASDYGIGAILSQVKEDGQEKMISAFSKNLDKAQLNYSVTDKELLAVVKGIENYRHYLLGAQFILRTDHKALAYLWETKNPCSRILRWSFKLQEYTFKVEYIRGSTNIADACSRALVLNVARVERSEPLTPDQRNEILNDYHITSGHGSAKTMKFLLARRYRWEGMIADIESYVRRCRICSKAGGERTNTRNRMITAAEPNDIWEIDLIGRIPSSTGNKFIFVAIDHFTKGIETKVIPNKSEGTIVKCIKELILQKHGNPRQIIRTADYNLKTRVCKLWPREKELNGTLHHLHTIKRLGVWKELIKPYGIRLKSCATLDRLVGRRQSPRPPMLLISHSIERSVPRLLKLDGERYQS</sequence>
<dbReference type="Gene3D" id="3.30.70.270">
    <property type="match status" value="3"/>
</dbReference>
<dbReference type="InterPro" id="IPR050951">
    <property type="entry name" value="Retrovirus_Pol_polyprotein"/>
</dbReference>
<dbReference type="InterPro" id="IPR041373">
    <property type="entry name" value="RT_RNaseH"/>
</dbReference>
<dbReference type="GO" id="GO:0008233">
    <property type="term" value="F:peptidase activity"/>
    <property type="evidence" value="ECO:0007669"/>
    <property type="project" value="UniProtKB-KW"/>
</dbReference>
<dbReference type="EMBL" id="SBJO01000483">
    <property type="protein sequence ID" value="KAF9760902.1"/>
    <property type="molecule type" value="Genomic_DNA"/>
</dbReference>
<dbReference type="FunFam" id="3.10.10.10:FF:000007">
    <property type="entry name" value="Retrovirus-related Pol polyprotein from transposon 17.6-like Protein"/>
    <property type="match status" value="1"/>
</dbReference>
<evidence type="ECO:0000256" key="7">
    <source>
        <dbReference type="ARBA" id="ARBA00022918"/>
    </source>
</evidence>
<dbReference type="Pfam" id="PF17921">
    <property type="entry name" value="Integrase_H2C2"/>
    <property type="match status" value="1"/>
</dbReference>
<dbReference type="GO" id="GO:0003964">
    <property type="term" value="F:RNA-directed DNA polymerase activity"/>
    <property type="evidence" value="ECO:0007669"/>
    <property type="project" value="UniProtKB-KW"/>
</dbReference>
<dbReference type="InterPro" id="IPR012337">
    <property type="entry name" value="RNaseH-like_sf"/>
</dbReference>
<dbReference type="CDD" id="cd01647">
    <property type="entry name" value="RT_LTR"/>
    <property type="match status" value="1"/>
</dbReference>
<keyword evidence="1" id="KW-0645">Protease</keyword>
<protein>
    <submittedName>
        <fullName evidence="10">Retrovirus-related Pol polyprotein from transposon</fullName>
    </submittedName>
</protein>
<evidence type="ECO:0000313" key="10">
    <source>
        <dbReference type="EMBL" id="KAF9760902.1"/>
    </source>
</evidence>
<keyword evidence="4" id="KW-0540">Nuclease</keyword>
<evidence type="ECO:0000259" key="9">
    <source>
        <dbReference type="PROSITE" id="PS50994"/>
    </source>
</evidence>
<dbReference type="InterPro" id="IPR041588">
    <property type="entry name" value="Integrase_H2C2"/>
</dbReference>
<name>A0A9P6KY45_9MICR</name>
<dbReference type="SUPFAM" id="SSF56672">
    <property type="entry name" value="DNA/RNA polymerases"/>
    <property type="match status" value="1"/>
</dbReference>
<dbReference type="SUPFAM" id="SSF53098">
    <property type="entry name" value="Ribonuclease H-like"/>
    <property type="match status" value="1"/>
</dbReference>
<dbReference type="InterPro" id="IPR043128">
    <property type="entry name" value="Rev_trsase/Diguanyl_cyclase"/>
</dbReference>
<feature type="domain" description="Reverse transcriptase" evidence="8">
    <location>
        <begin position="1"/>
        <end position="152"/>
    </location>
</feature>
<dbReference type="Gene3D" id="1.10.340.70">
    <property type="match status" value="1"/>
</dbReference>
<evidence type="ECO:0000256" key="2">
    <source>
        <dbReference type="ARBA" id="ARBA00022679"/>
    </source>
</evidence>
<gene>
    <name evidence="10" type="primary">pol_39</name>
    <name evidence="10" type="ORF">NGRA_2966</name>
</gene>
<evidence type="ECO:0000256" key="3">
    <source>
        <dbReference type="ARBA" id="ARBA00022695"/>
    </source>
</evidence>
<accession>A0A9P6KY45</accession>
<dbReference type="InterPro" id="IPR001584">
    <property type="entry name" value="Integrase_cat-core"/>
</dbReference>
<keyword evidence="2" id="KW-0808">Transferase</keyword>
<dbReference type="InterPro" id="IPR043502">
    <property type="entry name" value="DNA/RNA_pol_sf"/>
</dbReference>
<keyword evidence="6" id="KW-0378">Hydrolase</keyword>
<evidence type="ECO:0000256" key="1">
    <source>
        <dbReference type="ARBA" id="ARBA00022670"/>
    </source>
</evidence>
<evidence type="ECO:0000313" key="11">
    <source>
        <dbReference type="Proteomes" id="UP000740883"/>
    </source>
</evidence>
<dbReference type="Pfam" id="PF17917">
    <property type="entry name" value="RT_RNaseH"/>
    <property type="match status" value="1"/>
</dbReference>
<dbReference type="FunFam" id="3.10.20.370:FF:000001">
    <property type="entry name" value="Retrovirus-related Pol polyprotein from transposon 17.6-like protein"/>
    <property type="match status" value="1"/>
</dbReference>
<dbReference type="GO" id="GO:0005634">
    <property type="term" value="C:nucleus"/>
    <property type="evidence" value="ECO:0007669"/>
    <property type="project" value="UniProtKB-ARBA"/>
</dbReference>
<dbReference type="CDD" id="cd09274">
    <property type="entry name" value="RNase_HI_RT_Ty3"/>
    <property type="match status" value="1"/>
</dbReference>
<dbReference type="GO" id="GO:0003676">
    <property type="term" value="F:nucleic acid binding"/>
    <property type="evidence" value="ECO:0007669"/>
    <property type="project" value="InterPro"/>
</dbReference>
<dbReference type="GO" id="GO:0006508">
    <property type="term" value="P:proteolysis"/>
    <property type="evidence" value="ECO:0007669"/>
    <property type="project" value="UniProtKB-KW"/>
</dbReference>
<dbReference type="PROSITE" id="PS50878">
    <property type="entry name" value="RT_POL"/>
    <property type="match status" value="1"/>
</dbReference>
<dbReference type="Proteomes" id="UP000740883">
    <property type="component" value="Unassembled WGS sequence"/>
</dbReference>
<organism evidence="10 11">
    <name type="scientific">Nosema granulosis</name>
    <dbReference type="NCBI Taxonomy" id="83296"/>
    <lineage>
        <taxon>Eukaryota</taxon>
        <taxon>Fungi</taxon>
        <taxon>Fungi incertae sedis</taxon>
        <taxon>Microsporidia</taxon>
        <taxon>Nosematidae</taxon>
        <taxon>Nosema</taxon>
    </lineage>
</organism>
<dbReference type="Gene3D" id="3.30.420.10">
    <property type="entry name" value="Ribonuclease H-like superfamily/Ribonuclease H"/>
    <property type="match status" value="1"/>
</dbReference>
<keyword evidence="11" id="KW-1185">Reference proteome</keyword>